<evidence type="ECO:0000259" key="5">
    <source>
        <dbReference type="PROSITE" id="PS50931"/>
    </source>
</evidence>
<dbReference type="PROSITE" id="PS50931">
    <property type="entry name" value="HTH_LYSR"/>
    <property type="match status" value="1"/>
</dbReference>
<comment type="caution">
    <text evidence="6">The sequence shown here is derived from an EMBL/GenBank/DDBJ whole genome shotgun (WGS) entry which is preliminary data.</text>
</comment>
<protein>
    <submittedName>
        <fullName evidence="6">LysR family transcriptional regulator</fullName>
    </submittedName>
</protein>
<keyword evidence="2" id="KW-0805">Transcription regulation</keyword>
<dbReference type="Pfam" id="PF00126">
    <property type="entry name" value="HTH_1"/>
    <property type="match status" value="1"/>
</dbReference>
<reference evidence="6" key="1">
    <citation type="submission" date="2020-10" db="EMBL/GenBank/DDBJ databases">
        <authorList>
            <person name="Gilroy R."/>
        </authorList>
    </citation>
    <scope>NUCLEOTIDE SEQUENCE</scope>
    <source>
        <strain evidence="6">CHK178-757</strain>
    </source>
</reference>
<dbReference type="Proteomes" id="UP000823927">
    <property type="component" value="Unassembled WGS sequence"/>
</dbReference>
<dbReference type="FunFam" id="1.10.10.10:FF:000001">
    <property type="entry name" value="LysR family transcriptional regulator"/>
    <property type="match status" value="1"/>
</dbReference>
<evidence type="ECO:0000256" key="4">
    <source>
        <dbReference type="ARBA" id="ARBA00023163"/>
    </source>
</evidence>
<dbReference type="GO" id="GO:0003700">
    <property type="term" value="F:DNA-binding transcription factor activity"/>
    <property type="evidence" value="ECO:0007669"/>
    <property type="project" value="InterPro"/>
</dbReference>
<keyword evidence="4" id="KW-0804">Transcription</keyword>
<name>A0A9D1JQI8_9FIRM</name>
<evidence type="ECO:0000313" key="6">
    <source>
        <dbReference type="EMBL" id="HIS47232.1"/>
    </source>
</evidence>
<dbReference type="Pfam" id="PF03466">
    <property type="entry name" value="LysR_substrate"/>
    <property type="match status" value="1"/>
</dbReference>
<organism evidence="6 7">
    <name type="scientific">Candidatus Scybalocola faecigallinarum</name>
    <dbReference type="NCBI Taxonomy" id="2840941"/>
    <lineage>
        <taxon>Bacteria</taxon>
        <taxon>Bacillati</taxon>
        <taxon>Bacillota</taxon>
        <taxon>Clostridia</taxon>
        <taxon>Lachnospirales</taxon>
        <taxon>Lachnospiraceae</taxon>
        <taxon>Lachnospiraceae incertae sedis</taxon>
        <taxon>Candidatus Scybalocola (ex Gilroy et al. 2021)</taxon>
    </lineage>
</organism>
<evidence type="ECO:0000256" key="2">
    <source>
        <dbReference type="ARBA" id="ARBA00023015"/>
    </source>
</evidence>
<dbReference type="PANTHER" id="PTHR30346:SF28">
    <property type="entry name" value="HTH-TYPE TRANSCRIPTIONAL REGULATOR CYNR"/>
    <property type="match status" value="1"/>
</dbReference>
<dbReference type="GO" id="GO:0003677">
    <property type="term" value="F:DNA binding"/>
    <property type="evidence" value="ECO:0007669"/>
    <property type="project" value="UniProtKB-KW"/>
</dbReference>
<evidence type="ECO:0000256" key="3">
    <source>
        <dbReference type="ARBA" id="ARBA00023125"/>
    </source>
</evidence>
<keyword evidence="3" id="KW-0238">DNA-binding</keyword>
<dbReference type="PANTHER" id="PTHR30346">
    <property type="entry name" value="TRANSCRIPTIONAL DUAL REGULATOR HCAR-RELATED"/>
    <property type="match status" value="1"/>
</dbReference>
<feature type="domain" description="HTH lysR-type" evidence="5">
    <location>
        <begin position="2"/>
        <end position="59"/>
    </location>
</feature>
<dbReference type="EMBL" id="DVIT01000025">
    <property type="protein sequence ID" value="HIS47232.1"/>
    <property type="molecule type" value="Genomic_DNA"/>
</dbReference>
<sequence length="290" mass="32834">MPELYQLIQLITIAECGTMSAAAQKLHLSQPALSRSMQKLEDILQVTLFERQKNKITLNKNGELAVLQARRVVQQARDLVDQVRAYDRSQRTISFGSCAPAPMWILTTLVSQIYPDMTVSSQMKDTDILLTGLDQGEYKFIILPFAPDGPGLYDLPFEKEQLYFSLPPAHPLSGSKGLYFKDIDGETILLLSQIGFWRKVCQEKMPLTRALVQTQQDDFAELVRASALPSFVSDLTMRWDGKPENRVVIPVLDPEATATYHFICKKENKKKLSALIHRMEADNEDAQEDQ</sequence>
<reference evidence="6" key="2">
    <citation type="journal article" date="2021" name="PeerJ">
        <title>Extensive microbial diversity within the chicken gut microbiome revealed by metagenomics and culture.</title>
        <authorList>
            <person name="Gilroy R."/>
            <person name="Ravi A."/>
            <person name="Getino M."/>
            <person name="Pursley I."/>
            <person name="Horton D.L."/>
            <person name="Alikhan N.F."/>
            <person name="Baker D."/>
            <person name="Gharbi K."/>
            <person name="Hall N."/>
            <person name="Watson M."/>
            <person name="Adriaenssens E.M."/>
            <person name="Foster-Nyarko E."/>
            <person name="Jarju S."/>
            <person name="Secka A."/>
            <person name="Antonio M."/>
            <person name="Oren A."/>
            <person name="Chaudhuri R.R."/>
            <person name="La Ragione R."/>
            <person name="Hildebrand F."/>
            <person name="Pallen M.J."/>
        </authorList>
    </citation>
    <scope>NUCLEOTIDE SEQUENCE</scope>
    <source>
        <strain evidence="6">CHK178-757</strain>
    </source>
</reference>
<dbReference type="AlphaFoldDB" id="A0A9D1JQI8"/>
<dbReference type="SUPFAM" id="SSF53850">
    <property type="entry name" value="Periplasmic binding protein-like II"/>
    <property type="match status" value="1"/>
</dbReference>
<dbReference type="Gene3D" id="1.10.10.10">
    <property type="entry name" value="Winged helix-like DNA-binding domain superfamily/Winged helix DNA-binding domain"/>
    <property type="match status" value="1"/>
</dbReference>
<dbReference type="InterPro" id="IPR036390">
    <property type="entry name" value="WH_DNA-bd_sf"/>
</dbReference>
<accession>A0A9D1JQI8</accession>
<evidence type="ECO:0000313" key="7">
    <source>
        <dbReference type="Proteomes" id="UP000823927"/>
    </source>
</evidence>
<dbReference type="SUPFAM" id="SSF46785">
    <property type="entry name" value="Winged helix' DNA-binding domain"/>
    <property type="match status" value="1"/>
</dbReference>
<dbReference type="PRINTS" id="PR00039">
    <property type="entry name" value="HTHLYSR"/>
</dbReference>
<gene>
    <name evidence="6" type="ORF">IAB46_06685</name>
</gene>
<proteinExistence type="inferred from homology"/>
<dbReference type="GO" id="GO:0032993">
    <property type="term" value="C:protein-DNA complex"/>
    <property type="evidence" value="ECO:0007669"/>
    <property type="project" value="TreeGrafter"/>
</dbReference>
<evidence type="ECO:0000256" key="1">
    <source>
        <dbReference type="ARBA" id="ARBA00009437"/>
    </source>
</evidence>
<dbReference type="InterPro" id="IPR036388">
    <property type="entry name" value="WH-like_DNA-bd_sf"/>
</dbReference>
<dbReference type="InterPro" id="IPR005119">
    <property type="entry name" value="LysR_subst-bd"/>
</dbReference>
<dbReference type="InterPro" id="IPR000847">
    <property type="entry name" value="LysR_HTH_N"/>
</dbReference>
<comment type="similarity">
    <text evidence="1">Belongs to the LysR transcriptional regulatory family.</text>
</comment>
<dbReference type="Gene3D" id="3.40.190.10">
    <property type="entry name" value="Periplasmic binding protein-like II"/>
    <property type="match status" value="2"/>
</dbReference>